<name>A0AAD7CX54_MYCRO</name>
<proteinExistence type="predicted"/>
<accession>A0AAD7CX54</accession>
<evidence type="ECO:0000313" key="3">
    <source>
        <dbReference type="Proteomes" id="UP001221757"/>
    </source>
</evidence>
<protein>
    <submittedName>
        <fullName evidence="2">Uncharacterized protein</fullName>
    </submittedName>
</protein>
<sequence length="249" mass="26785">MSQWRQHLVERKAHLTALAKLLGIFRQDVKPQKLTGVLVYIVSKEGKDVETALAWVTRLVAPAVRLAKTRNETRLVALHVAGPSERIVDRTAQIISEIARKNGIVEGQILARRAANPYSLPDNGGIFSHSPLVRPSLIAGSLLSAACTTVARRDVSIAAPEIVDRPHITSCSSPQPPRKRVRRSSSASRSEGPFVPARSPPTTPPRKGASPSVGVGVAGPRQPLGELSPVSSPQVRVPLYDLGRALFLP</sequence>
<dbReference type="Proteomes" id="UP001221757">
    <property type="component" value="Unassembled WGS sequence"/>
</dbReference>
<comment type="caution">
    <text evidence="2">The sequence shown here is derived from an EMBL/GenBank/DDBJ whole genome shotgun (WGS) entry which is preliminary data.</text>
</comment>
<feature type="region of interest" description="Disordered" evidence="1">
    <location>
        <begin position="166"/>
        <end position="233"/>
    </location>
</feature>
<gene>
    <name evidence="2" type="ORF">B0H17DRAFT_1088562</name>
</gene>
<feature type="compositionally biased region" description="Low complexity" evidence="1">
    <location>
        <begin position="208"/>
        <end position="220"/>
    </location>
</feature>
<organism evidence="2 3">
    <name type="scientific">Mycena rosella</name>
    <name type="common">Pink bonnet</name>
    <name type="synonym">Agaricus rosellus</name>
    <dbReference type="NCBI Taxonomy" id="1033263"/>
    <lineage>
        <taxon>Eukaryota</taxon>
        <taxon>Fungi</taxon>
        <taxon>Dikarya</taxon>
        <taxon>Basidiomycota</taxon>
        <taxon>Agaricomycotina</taxon>
        <taxon>Agaricomycetes</taxon>
        <taxon>Agaricomycetidae</taxon>
        <taxon>Agaricales</taxon>
        <taxon>Marasmiineae</taxon>
        <taxon>Mycenaceae</taxon>
        <taxon>Mycena</taxon>
    </lineage>
</organism>
<reference evidence="2" key="1">
    <citation type="submission" date="2023-03" db="EMBL/GenBank/DDBJ databases">
        <title>Massive genome expansion in bonnet fungi (Mycena s.s.) driven by repeated elements and novel gene families across ecological guilds.</title>
        <authorList>
            <consortium name="Lawrence Berkeley National Laboratory"/>
            <person name="Harder C.B."/>
            <person name="Miyauchi S."/>
            <person name="Viragh M."/>
            <person name="Kuo A."/>
            <person name="Thoen E."/>
            <person name="Andreopoulos B."/>
            <person name="Lu D."/>
            <person name="Skrede I."/>
            <person name="Drula E."/>
            <person name="Henrissat B."/>
            <person name="Morin E."/>
            <person name="Kohler A."/>
            <person name="Barry K."/>
            <person name="LaButti K."/>
            <person name="Morin E."/>
            <person name="Salamov A."/>
            <person name="Lipzen A."/>
            <person name="Mereny Z."/>
            <person name="Hegedus B."/>
            <person name="Baldrian P."/>
            <person name="Stursova M."/>
            <person name="Weitz H."/>
            <person name="Taylor A."/>
            <person name="Grigoriev I.V."/>
            <person name="Nagy L.G."/>
            <person name="Martin F."/>
            <person name="Kauserud H."/>
        </authorList>
    </citation>
    <scope>NUCLEOTIDE SEQUENCE</scope>
    <source>
        <strain evidence="2">CBHHK067</strain>
    </source>
</reference>
<evidence type="ECO:0000313" key="2">
    <source>
        <dbReference type="EMBL" id="KAJ7667418.1"/>
    </source>
</evidence>
<evidence type="ECO:0000256" key="1">
    <source>
        <dbReference type="SAM" id="MobiDB-lite"/>
    </source>
</evidence>
<dbReference type="EMBL" id="JARKIE010000200">
    <property type="protein sequence ID" value="KAJ7667418.1"/>
    <property type="molecule type" value="Genomic_DNA"/>
</dbReference>
<dbReference type="AlphaFoldDB" id="A0AAD7CX54"/>
<keyword evidence="3" id="KW-1185">Reference proteome</keyword>